<protein>
    <submittedName>
        <fullName evidence="7">DUF4149 domain-containing protein</fullName>
    </submittedName>
</protein>
<evidence type="ECO:0000313" key="8">
    <source>
        <dbReference type="Proteomes" id="UP000653156"/>
    </source>
</evidence>
<evidence type="ECO:0000256" key="3">
    <source>
        <dbReference type="ARBA" id="ARBA00022989"/>
    </source>
</evidence>
<sequence length="148" mass="16591">MLKRILAVLLGLWLGAQLTIGYVVAPVLFAQLPKITAGHIAGILFAYLSYFGLLVWAWAGYTGRLKQERSFLKSNSLRLIGLLWILLAVNQWLVTPVINALKQESSHWLLSLTGGGFALWHGISSSLFLLVSLLGIYLVFKLLRFEWH</sequence>
<feature type="transmembrane region" description="Helical" evidence="5">
    <location>
        <begin position="79"/>
        <end position="98"/>
    </location>
</feature>
<proteinExistence type="predicted"/>
<keyword evidence="8" id="KW-1185">Reference proteome</keyword>
<reference evidence="7" key="1">
    <citation type="submission" date="2021-02" db="EMBL/GenBank/DDBJ databases">
        <title>Neisseriaceae sp. 26B isolated from the cloaca of a Common Toad-headed Turtle (Mesoclemmys nasuta).</title>
        <authorList>
            <person name="Spergser J."/>
            <person name="Busse H.-J."/>
        </authorList>
    </citation>
    <scope>NUCLEOTIDE SEQUENCE</scope>
    <source>
        <strain evidence="7">26B</strain>
    </source>
</reference>
<dbReference type="RefSeq" id="WP_230340409.1">
    <property type="nucleotide sequence ID" value="NZ_CP069798.1"/>
</dbReference>
<dbReference type="EMBL" id="CP069798">
    <property type="protein sequence ID" value="QRQ83112.1"/>
    <property type="molecule type" value="Genomic_DNA"/>
</dbReference>
<dbReference type="Proteomes" id="UP000653156">
    <property type="component" value="Chromosome"/>
</dbReference>
<keyword evidence="4 5" id="KW-0472">Membrane</keyword>
<evidence type="ECO:0000256" key="4">
    <source>
        <dbReference type="ARBA" id="ARBA00023136"/>
    </source>
</evidence>
<comment type="subcellular location">
    <subcellularLocation>
        <location evidence="1">Membrane</location>
    </subcellularLocation>
</comment>
<evidence type="ECO:0000256" key="2">
    <source>
        <dbReference type="ARBA" id="ARBA00022692"/>
    </source>
</evidence>
<dbReference type="Pfam" id="PF13664">
    <property type="entry name" value="DUF4149"/>
    <property type="match status" value="1"/>
</dbReference>
<accession>A0A892ZJK1</accession>
<evidence type="ECO:0000313" key="7">
    <source>
        <dbReference type="EMBL" id="QRQ83112.1"/>
    </source>
</evidence>
<feature type="transmembrane region" description="Helical" evidence="5">
    <location>
        <begin position="37"/>
        <end position="59"/>
    </location>
</feature>
<evidence type="ECO:0000256" key="5">
    <source>
        <dbReference type="SAM" id="Phobius"/>
    </source>
</evidence>
<evidence type="ECO:0000259" key="6">
    <source>
        <dbReference type="Pfam" id="PF13664"/>
    </source>
</evidence>
<keyword evidence="3 5" id="KW-1133">Transmembrane helix</keyword>
<keyword evidence="2 5" id="KW-0812">Transmembrane</keyword>
<name>A0A892ZJK1_9NEIS</name>
<dbReference type="GO" id="GO:0016020">
    <property type="term" value="C:membrane"/>
    <property type="evidence" value="ECO:0007669"/>
    <property type="project" value="UniProtKB-SubCell"/>
</dbReference>
<dbReference type="AlphaFoldDB" id="A0A892ZJK1"/>
<feature type="domain" description="TMEM205-like" evidence="6">
    <location>
        <begin position="9"/>
        <end position="105"/>
    </location>
</feature>
<feature type="transmembrane region" description="Helical" evidence="5">
    <location>
        <begin position="118"/>
        <end position="140"/>
    </location>
</feature>
<evidence type="ECO:0000256" key="1">
    <source>
        <dbReference type="ARBA" id="ARBA00004370"/>
    </source>
</evidence>
<gene>
    <name evidence="7" type="ORF">JQU52_07085</name>
</gene>
<dbReference type="InterPro" id="IPR025423">
    <property type="entry name" value="TMEM205-like"/>
</dbReference>
<dbReference type="KEGG" id="ptes:JQU52_07085"/>
<organism evidence="7 8">
    <name type="scientific">Paralysiella testudinis</name>
    <dbReference type="NCBI Taxonomy" id="2809020"/>
    <lineage>
        <taxon>Bacteria</taxon>
        <taxon>Pseudomonadati</taxon>
        <taxon>Pseudomonadota</taxon>
        <taxon>Betaproteobacteria</taxon>
        <taxon>Neisseriales</taxon>
        <taxon>Neisseriaceae</taxon>
        <taxon>Paralysiella</taxon>
    </lineage>
</organism>